<dbReference type="PANTHER" id="PTHR47219:SF20">
    <property type="entry name" value="TBC1 DOMAIN FAMILY MEMBER 2B"/>
    <property type="match status" value="1"/>
</dbReference>
<dbReference type="PROSITE" id="PS50086">
    <property type="entry name" value="TBC_RABGAP"/>
    <property type="match status" value="1"/>
</dbReference>
<keyword evidence="1" id="KW-0175">Coiled coil</keyword>
<evidence type="ECO:0000256" key="2">
    <source>
        <dbReference type="SAM" id="MobiDB-lite"/>
    </source>
</evidence>
<sequence>MSTPVQYHPLSLDETPPSRSSRSTRRLRDSEPRQDGSSLSSPVSSEPGWDGSVRHHSRPQRHISDVFLDPASNTPLVPSSSPRNAPLIVVATSSTTSQYTTTDQDADPLASQVLATRWHEYSDEAIQAAVAALAPSDSPATSSNPYHSALRILSQTVTQLSRARAELDEQRSKLQEREEARQQRAQALMSELSPSDRAVAQRLVQSLFIDDDEGNHNVLRQRKPSMMSLADSLTEAFADQVPINVSQVPTPDVQPVPEADETPIETPTRSSTPATTYTPDDAVSVASTSASVKDEQPSRSVGDWMGTWFKGPSRSRTATSTDFNAKTARRRNNAKSVFGTLGISILNPTGSQPTLPTVETSNDDTASTYTTQTAFSAVSSPQAEPEIAATPPSSIQEPVTGMQGASLRAIANATRVMTADPASILDRGRDTGPLVARLAMDLIRNARDEGIVFREHKERKSRPVSTVGIEPPPERPPPNTDTSSTSAASLAHPPTLKKPKRSRKGPSFSIPAAIASPLIGSFFGQQSQRKPSTEHSKSDSAPTVPSTVLESIIPDMHKPPTQHLGRLYTPLTARNFHFSLASTPAATSVIEGLTDRYGFMYDVSLYDLLLLTRAMECGNTAPACLTGVKIADREEDNMWPDDGPDDVTRVKVKDVIIVKSGCEVDHSVDLELFGGVGRGSSAILAVHENTPGHACVTTVKKLLEALVNMHDERQVGRKKEWDAFLKPLDHEEDSEELVGLPSLGSSERKEFLRLVRSGIPLAYRGKVWQEGSGALEMREPGLFAALVRGSSESEAEIEKDVGRTMPLNVFFGGEGAGVDKLRRVLKAYSIRNPKVGYCQGMNLVTSTLLLVYGNEEDAFWVLSAIVERLLPEDFFSPTLLPSRACPLVLLEYVHEQCPKLHAHLEDLGVDLPAICFSWFLSLFTDCLPVETLFRVWDLFLIDGIDVLFRVALAILKSREGELLGCQSVPAVYTALENLPTRMWEAEKLVGAEGELRASMVHADLLARREAHGDELRKLMEGC</sequence>
<feature type="compositionally biased region" description="Pro residues" evidence="2">
    <location>
        <begin position="470"/>
        <end position="479"/>
    </location>
</feature>
<keyword evidence="5" id="KW-1185">Reference proteome</keyword>
<dbReference type="SUPFAM" id="SSF47923">
    <property type="entry name" value="Ypt/Rab-GAP domain of gyp1p"/>
    <property type="match status" value="2"/>
</dbReference>
<feature type="compositionally biased region" description="Low complexity" evidence="2">
    <location>
        <begin position="282"/>
        <end position="291"/>
    </location>
</feature>
<feature type="coiled-coil region" evidence="1">
    <location>
        <begin position="150"/>
        <end position="184"/>
    </location>
</feature>
<accession>A0A0D7BEB2</accession>
<gene>
    <name evidence="4" type="ORF">CYLTODRAFT_394689</name>
</gene>
<feature type="region of interest" description="Disordered" evidence="2">
    <location>
        <begin position="1"/>
        <end position="58"/>
    </location>
</feature>
<dbReference type="OrthoDB" id="294251at2759"/>
<feature type="domain" description="Rab-GAP TBC" evidence="3">
    <location>
        <begin position="758"/>
        <end position="943"/>
    </location>
</feature>
<feature type="compositionally biased region" description="Low complexity" evidence="2">
    <location>
        <begin position="480"/>
        <end position="494"/>
    </location>
</feature>
<dbReference type="GO" id="GO:0005096">
    <property type="term" value="F:GTPase activator activity"/>
    <property type="evidence" value="ECO:0007669"/>
    <property type="project" value="TreeGrafter"/>
</dbReference>
<dbReference type="FunFam" id="1.10.8.270:FF:000026">
    <property type="entry name" value="TBC (Tre-2/Bub2/Cdc16) domain family"/>
    <property type="match status" value="1"/>
</dbReference>
<evidence type="ECO:0000313" key="4">
    <source>
        <dbReference type="EMBL" id="KIY68877.1"/>
    </source>
</evidence>
<evidence type="ECO:0000259" key="3">
    <source>
        <dbReference type="PROSITE" id="PS50086"/>
    </source>
</evidence>
<dbReference type="SMART" id="SM00164">
    <property type="entry name" value="TBC"/>
    <property type="match status" value="1"/>
</dbReference>
<dbReference type="InterPro" id="IPR035969">
    <property type="entry name" value="Rab-GAP_TBC_sf"/>
</dbReference>
<dbReference type="STRING" id="1314674.A0A0D7BEB2"/>
<dbReference type="InterPro" id="IPR000195">
    <property type="entry name" value="Rab-GAP-TBC_dom"/>
</dbReference>
<feature type="region of interest" description="Disordered" evidence="2">
    <location>
        <begin position="524"/>
        <end position="544"/>
    </location>
</feature>
<dbReference type="Pfam" id="PF00566">
    <property type="entry name" value="RabGAP-TBC"/>
    <property type="match status" value="1"/>
</dbReference>
<organism evidence="4 5">
    <name type="scientific">Cylindrobasidium torrendii FP15055 ss-10</name>
    <dbReference type="NCBI Taxonomy" id="1314674"/>
    <lineage>
        <taxon>Eukaryota</taxon>
        <taxon>Fungi</taxon>
        <taxon>Dikarya</taxon>
        <taxon>Basidiomycota</taxon>
        <taxon>Agaricomycotina</taxon>
        <taxon>Agaricomycetes</taxon>
        <taxon>Agaricomycetidae</taxon>
        <taxon>Agaricales</taxon>
        <taxon>Marasmiineae</taxon>
        <taxon>Physalacriaceae</taxon>
        <taxon>Cylindrobasidium</taxon>
    </lineage>
</organism>
<dbReference type="AlphaFoldDB" id="A0A0D7BEB2"/>
<protein>
    <submittedName>
        <fullName evidence="4">TBC-domain-containing protein</fullName>
    </submittedName>
</protein>
<feature type="region of interest" description="Disordered" evidence="2">
    <location>
        <begin position="454"/>
        <end position="508"/>
    </location>
</feature>
<evidence type="ECO:0000256" key="1">
    <source>
        <dbReference type="SAM" id="Coils"/>
    </source>
</evidence>
<dbReference type="Gene3D" id="1.10.8.270">
    <property type="entry name" value="putative rabgap domain of human tbc1 domain family member 14 like domains"/>
    <property type="match status" value="1"/>
</dbReference>
<dbReference type="EMBL" id="KN880494">
    <property type="protein sequence ID" value="KIY68877.1"/>
    <property type="molecule type" value="Genomic_DNA"/>
</dbReference>
<dbReference type="Gene3D" id="1.10.472.80">
    <property type="entry name" value="Ypt/Rab-GAP domain of gyp1p, domain 3"/>
    <property type="match status" value="1"/>
</dbReference>
<dbReference type="Proteomes" id="UP000054007">
    <property type="component" value="Unassembled WGS sequence"/>
</dbReference>
<proteinExistence type="predicted"/>
<dbReference type="GO" id="GO:0031267">
    <property type="term" value="F:small GTPase binding"/>
    <property type="evidence" value="ECO:0007669"/>
    <property type="project" value="TreeGrafter"/>
</dbReference>
<dbReference type="InterPro" id="IPR050302">
    <property type="entry name" value="Rab_GAP_TBC_domain"/>
</dbReference>
<evidence type="ECO:0000313" key="5">
    <source>
        <dbReference type="Proteomes" id="UP000054007"/>
    </source>
</evidence>
<reference evidence="4 5" key="1">
    <citation type="journal article" date="2015" name="Fungal Genet. Biol.">
        <title>Evolution of novel wood decay mechanisms in Agaricales revealed by the genome sequences of Fistulina hepatica and Cylindrobasidium torrendii.</title>
        <authorList>
            <person name="Floudas D."/>
            <person name="Held B.W."/>
            <person name="Riley R."/>
            <person name="Nagy L.G."/>
            <person name="Koehler G."/>
            <person name="Ransdell A.S."/>
            <person name="Younus H."/>
            <person name="Chow J."/>
            <person name="Chiniquy J."/>
            <person name="Lipzen A."/>
            <person name="Tritt A."/>
            <person name="Sun H."/>
            <person name="Haridas S."/>
            <person name="LaButti K."/>
            <person name="Ohm R.A."/>
            <person name="Kues U."/>
            <person name="Blanchette R.A."/>
            <person name="Grigoriev I.V."/>
            <person name="Minto R.E."/>
            <person name="Hibbett D.S."/>
        </authorList>
    </citation>
    <scope>NUCLEOTIDE SEQUENCE [LARGE SCALE GENOMIC DNA]</scope>
    <source>
        <strain evidence="4 5">FP15055 ss-10</strain>
    </source>
</reference>
<feature type="compositionally biased region" description="Polar residues" evidence="2">
    <location>
        <begin position="265"/>
        <end position="278"/>
    </location>
</feature>
<feature type="compositionally biased region" description="Basic residues" evidence="2">
    <location>
        <begin position="495"/>
        <end position="504"/>
    </location>
</feature>
<feature type="region of interest" description="Disordered" evidence="2">
    <location>
        <begin position="375"/>
        <end position="399"/>
    </location>
</feature>
<name>A0A0D7BEB2_9AGAR</name>
<dbReference type="PANTHER" id="PTHR47219">
    <property type="entry name" value="RAB GTPASE-ACTIVATING PROTEIN 1-LIKE"/>
    <property type="match status" value="1"/>
</dbReference>
<feature type="region of interest" description="Disordered" evidence="2">
    <location>
        <begin position="246"/>
        <end position="320"/>
    </location>
</feature>